<evidence type="ECO:0000313" key="2">
    <source>
        <dbReference type="Proteomes" id="UP000355283"/>
    </source>
</evidence>
<protein>
    <submittedName>
        <fullName evidence="1">Uncharacterized protein</fullName>
    </submittedName>
</protein>
<reference evidence="1 2" key="1">
    <citation type="submission" date="2019-01" db="EMBL/GenBank/DDBJ databases">
        <title>Nuclear Genome Assembly of the Microalgal Biofuel strain Nannochloropsis salina CCMP1776.</title>
        <authorList>
            <person name="Hovde B."/>
        </authorList>
    </citation>
    <scope>NUCLEOTIDE SEQUENCE [LARGE SCALE GENOMIC DNA]</scope>
    <source>
        <strain evidence="1 2">CCMP1776</strain>
    </source>
</reference>
<name>A0A4D9DBC1_9STRA</name>
<dbReference type="Proteomes" id="UP000355283">
    <property type="component" value="Unassembled WGS sequence"/>
</dbReference>
<sequence>MGMLLHTIKITKEANTYFGTAGVVQQHIEATLKDLGIPVNANFRVVDDADTGLIRAVRNAGLPSSPCSSHSLQRTVAVSLKGEDEVLPALKRVKNPVSGVQCSKFQAAICARHYWRPKACTGPEESDAAVERRFPQTEATKSAMWDPSPSKTLEKLLFTRENWDDSLYKVRPECTVMGPGEEKEAVGRFKRAGELDSRVRRVGVLGLDDSMGFDFNEPDDAFWDELGEEEEPWLDAE</sequence>
<dbReference type="AlphaFoldDB" id="A0A4D9DBC1"/>
<comment type="caution">
    <text evidence="1">The sequence shown here is derived from an EMBL/GenBank/DDBJ whole genome shotgun (WGS) entry which is preliminary data.</text>
</comment>
<gene>
    <name evidence="1" type="ORF">NSK_000205</name>
</gene>
<evidence type="ECO:0000313" key="1">
    <source>
        <dbReference type="EMBL" id="TFJ88636.1"/>
    </source>
</evidence>
<dbReference type="EMBL" id="SDOX01000001">
    <property type="protein sequence ID" value="TFJ88636.1"/>
    <property type="molecule type" value="Genomic_DNA"/>
</dbReference>
<keyword evidence="2" id="KW-1185">Reference proteome</keyword>
<accession>A0A4D9DBC1</accession>
<proteinExistence type="predicted"/>
<organism evidence="1 2">
    <name type="scientific">Nannochloropsis salina CCMP1776</name>
    <dbReference type="NCBI Taxonomy" id="1027361"/>
    <lineage>
        <taxon>Eukaryota</taxon>
        <taxon>Sar</taxon>
        <taxon>Stramenopiles</taxon>
        <taxon>Ochrophyta</taxon>
        <taxon>Eustigmatophyceae</taxon>
        <taxon>Eustigmatales</taxon>
        <taxon>Monodopsidaceae</taxon>
        <taxon>Microchloropsis</taxon>
        <taxon>Microchloropsis salina</taxon>
    </lineage>
</organism>